<evidence type="ECO:0000256" key="4">
    <source>
        <dbReference type="SAM" id="MobiDB-lite"/>
    </source>
</evidence>
<feature type="compositionally biased region" description="Basic and acidic residues" evidence="4">
    <location>
        <begin position="329"/>
        <end position="340"/>
    </location>
</feature>
<dbReference type="Pfam" id="PF00356">
    <property type="entry name" value="LacI"/>
    <property type="match status" value="1"/>
</dbReference>
<dbReference type="SUPFAM" id="SSF53822">
    <property type="entry name" value="Periplasmic binding protein-like I"/>
    <property type="match status" value="1"/>
</dbReference>
<evidence type="ECO:0000256" key="2">
    <source>
        <dbReference type="ARBA" id="ARBA00023125"/>
    </source>
</evidence>
<gene>
    <name evidence="6" type="ORF">GCM10022255_103410</name>
</gene>
<dbReference type="PANTHER" id="PTHR30146:SF138">
    <property type="entry name" value="TRANSCRIPTIONAL REGULATORY PROTEIN"/>
    <property type="match status" value="1"/>
</dbReference>
<dbReference type="InterPro" id="IPR046335">
    <property type="entry name" value="LacI/GalR-like_sensor"/>
</dbReference>
<dbReference type="GO" id="GO:0003677">
    <property type="term" value="F:DNA binding"/>
    <property type="evidence" value="ECO:0007669"/>
    <property type="project" value="UniProtKB-KW"/>
</dbReference>
<reference evidence="7" key="1">
    <citation type="journal article" date="2019" name="Int. J. Syst. Evol. Microbiol.">
        <title>The Global Catalogue of Microorganisms (GCM) 10K type strain sequencing project: providing services to taxonomists for standard genome sequencing and annotation.</title>
        <authorList>
            <consortium name="The Broad Institute Genomics Platform"/>
            <consortium name="The Broad Institute Genome Sequencing Center for Infectious Disease"/>
            <person name="Wu L."/>
            <person name="Ma J."/>
        </authorList>
    </citation>
    <scope>NUCLEOTIDE SEQUENCE [LARGE SCALE GENOMIC DNA]</scope>
    <source>
        <strain evidence="7">JCM 17441</strain>
    </source>
</reference>
<dbReference type="PROSITE" id="PS50932">
    <property type="entry name" value="HTH_LACI_2"/>
    <property type="match status" value="1"/>
</dbReference>
<comment type="caution">
    <text evidence="6">The sequence shown here is derived from an EMBL/GenBank/DDBJ whole genome shotgun (WGS) entry which is preliminary data.</text>
</comment>
<evidence type="ECO:0000259" key="5">
    <source>
        <dbReference type="PROSITE" id="PS50932"/>
    </source>
</evidence>
<dbReference type="InterPro" id="IPR000843">
    <property type="entry name" value="HTH_LacI"/>
</dbReference>
<dbReference type="RefSeq" id="WP_345141282.1">
    <property type="nucleotide sequence ID" value="NZ_BAABAT010000058.1"/>
</dbReference>
<dbReference type="PRINTS" id="PR00036">
    <property type="entry name" value="HTHLACI"/>
</dbReference>
<organism evidence="6 7">
    <name type="scientific">Dactylosporangium darangshiense</name>
    <dbReference type="NCBI Taxonomy" id="579108"/>
    <lineage>
        <taxon>Bacteria</taxon>
        <taxon>Bacillati</taxon>
        <taxon>Actinomycetota</taxon>
        <taxon>Actinomycetes</taxon>
        <taxon>Micromonosporales</taxon>
        <taxon>Micromonosporaceae</taxon>
        <taxon>Dactylosporangium</taxon>
    </lineage>
</organism>
<sequence length="340" mass="35821">MPVTIKDVARAAGVSASTVSRALSMPDLVLPRTRERVQRAAGELGYHPNRAARGLITGRTGNIGLIVPDLTNPFFPGVVKSVQVRARQADYSIFLADTDERDAAEVDLIRALGKQVDGILLCSPRTSEAELLDACGDTPIVLLHRRIGRVPSVTVDNGDAVRQAVAHLVALGHRRIGYVAGPRLAWSNRERLRALRVTTAAAGVELVEVAAVAPQFTGGVAAADLVLAAGVTAVVAYNDLVALGLLNRFNARGVAVPGDISVVGFDDIVFAGMVSPALTTLAQPVEETGRAGVELLLQLLEHPDRAATARRELFAQLMVRGSTGPAPDRPARTSNHEGSA</sequence>
<keyword evidence="7" id="KW-1185">Reference proteome</keyword>
<dbReference type="Pfam" id="PF13377">
    <property type="entry name" value="Peripla_BP_3"/>
    <property type="match status" value="1"/>
</dbReference>
<dbReference type="InterPro" id="IPR010982">
    <property type="entry name" value="Lambda_DNA-bd_dom_sf"/>
</dbReference>
<dbReference type="Proteomes" id="UP001500620">
    <property type="component" value="Unassembled WGS sequence"/>
</dbReference>
<keyword evidence="3" id="KW-0804">Transcription</keyword>
<dbReference type="SUPFAM" id="SSF47413">
    <property type="entry name" value="lambda repressor-like DNA-binding domains"/>
    <property type="match status" value="1"/>
</dbReference>
<keyword evidence="2 6" id="KW-0238">DNA-binding</keyword>
<feature type="region of interest" description="Disordered" evidence="4">
    <location>
        <begin position="321"/>
        <end position="340"/>
    </location>
</feature>
<proteinExistence type="predicted"/>
<dbReference type="CDD" id="cd06267">
    <property type="entry name" value="PBP1_LacI_sugar_binding-like"/>
    <property type="match status" value="1"/>
</dbReference>
<evidence type="ECO:0000313" key="6">
    <source>
        <dbReference type="EMBL" id="GAA4262983.1"/>
    </source>
</evidence>
<accession>A0ABP8DSP4</accession>
<dbReference type="PANTHER" id="PTHR30146">
    <property type="entry name" value="LACI-RELATED TRANSCRIPTIONAL REPRESSOR"/>
    <property type="match status" value="1"/>
</dbReference>
<evidence type="ECO:0000313" key="7">
    <source>
        <dbReference type="Proteomes" id="UP001500620"/>
    </source>
</evidence>
<dbReference type="Gene3D" id="1.10.260.40">
    <property type="entry name" value="lambda repressor-like DNA-binding domains"/>
    <property type="match status" value="1"/>
</dbReference>
<dbReference type="InterPro" id="IPR028082">
    <property type="entry name" value="Peripla_BP_I"/>
</dbReference>
<dbReference type="CDD" id="cd01392">
    <property type="entry name" value="HTH_LacI"/>
    <property type="match status" value="1"/>
</dbReference>
<dbReference type="PROSITE" id="PS00356">
    <property type="entry name" value="HTH_LACI_1"/>
    <property type="match status" value="1"/>
</dbReference>
<dbReference type="EMBL" id="BAABAT010000058">
    <property type="protein sequence ID" value="GAA4262983.1"/>
    <property type="molecule type" value="Genomic_DNA"/>
</dbReference>
<keyword evidence="1" id="KW-0805">Transcription regulation</keyword>
<feature type="domain" description="HTH lacI-type" evidence="5">
    <location>
        <begin position="3"/>
        <end position="57"/>
    </location>
</feature>
<protein>
    <submittedName>
        <fullName evidence="6">LacI family DNA-binding transcriptional regulator</fullName>
    </submittedName>
</protein>
<dbReference type="Gene3D" id="3.40.50.2300">
    <property type="match status" value="2"/>
</dbReference>
<dbReference type="SMART" id="SM00354">
    <property type="entry name" value="HTH_LACI"/>
    <property type="match status" value="1"/>
</dbReference>
<evidence type="ECO:0000256" key="1">
    <source>
        <dbReference type="ARBA" id="ARBA00023015"/>
    </source>
</evidence>
<name>A0ABP8DSP4_9ACTN</name>
<evidence type="ECO:0000256" key="3">
    <source>
        <dbReference type="ARBA" id="ARBA00023163"/>
    </source>
</evidence>